<protein>
    <recommendedName>
        <fullName evidence="1">RNA-dependent RNA polymerase</fullName>
        <ecNumber evidence="1">2.7.7.48</ecNumber>
    </recommendedName>
</protein>
<dbReference type="EMBL" id="KZ502024">
    <property type="protein sequence ID" value="PKU84863.1"/>
    <property type="molecule type" value="Genomic_DNA"/>
</dbReference>
<keyword evidence="1" id="KW-0943">RNA-mediated gene silencing</keyword>
<feature type="domain" description="RDRP core" evidence="2">
    <location>
        <begin position="6"/>
        <end position="64"/>
    </location>
</feature>
<accession>A0A2I0XAC1</accession>
<dbReference type="GO" id="GO:0003968">
    <property type="term" value="F:RNA-directed RNA polymerase activity"/>
    <property type="evidence" value="ECO:0007669"/>
    <property type="project" value="UniProtKB-KW"/>
</dbReference>
<evidence type="ECO:0000313" key="3">
    <source>
        <dbReference type="EMBL" id="PKU84863.1"/>
    </source>
</evidence>
<name>A0A2I0XAC1_9ASPA</name>
<comment type="function">
    <text evidence="1">Probably involved in the RNA silencing pathway and required for the generation of small interfering RNAs (siRNAs).</text>
</comment>
<dbReference type="GO" id="GO:0030422">
    <property type="term" value="P:siRNA processing"/>
    <property type="evidence" value="ECO:0007669"/>
    <property type="project" value="TreeGrafter"/>
</dbReference>
<dbReference type="GO" id="GO:0031380">
    <property type="term" value="C:nuclear RNA-directed RNA polymerase complex"/>
    <property type="evidence" value="ECO:0007669"/>
    <property type="project" value="TreeGrafter"/>
</dbReference>
<evidence type="ECO:0000313" key="4">
    <source>
        <dbReference type="Proteomes" id="UP000233837"/>
    </source>
</evidence>
<proteinExistence type="inferred from homology"/>
<dbReference type="InterPro" id="IPR007855">
    <property type="entry name" value="RDRP"/>
</dbReference>
<dbReference type="Pfam" id="PF05183">
    <property type="entry name" value="RdRP"/>
    <property type="match status" value="1"/>
</dbReference>
<gene>
    <name evidence="3" type="primary">RDR1</name>
    <name evidence="3" type="ORF">MA16_Dca014059</name>
</gene>
<dbReference type="EC" id="2.7.7.48" evidence="1"/>
<dbReference type="Proteomes" id="UP000233837">
    <property type="component" value="Unassembled WGS sequence"/>
</dbReference>
<comment type="catalytic activity">
    <reaction evidence="1">
        <text>RNA(n) + a ribonucleoside 5'-triphosphate = RNA(n+1) + diphosphate</text>
        <dbReference type="Rhea" id="RHEA:21248"/>
        <dbReference type="Rhea" id="RHEA-COMP:14527"/>
        <dbReference type="Rhea" id="RHEA-COMP:17342"/>
        <dbReference type="ChEBI" id="CHEBI:33019"/>
        <dbReference type="ChEBI" id="CHEBI:61557"/>
        <dbReference type="ChEBI" id="CHEBI:140395"/>
        <dbReference type="EC" id="2.7.7.48"/>
    </reaction>
</comment>
<keyword evidence="1" id="KW-0694">RNA-binding</keyword>
<keyword evidence="1" id="KW-0548">Nucleotidyltransferase</keyword>
<sequence length="80" mass="9067">MMAHMPPFIKLAKLYSIAVGFPENGVPAEIPPHISVKEYPDFMEKPDKATYISKGVIGKLFRAVKDHLPPWYLINPSQKM</sequence>
<keyword evidence="1" id="KW-0808">Transferase</keyword>
<keyword evidence="1 3" id="KW-0696">RNA-directed RNA polymerase</keyword>
<dbReference type="InterPro" id="IPR057596">
    <property type="entry name" value="RDRP_core"/>
</dbReference>
<reference evidence="3 4" key="1">
    <citation type="journal article" date="2016" name="Sci. Rep.">
        <title>The Dendrobium catenatum Lindl. genome sequence provides insights into polysaccharide synthase, floral development and adaptive evolution.</title>
        <authorList>
            <person name="Zhang G.Q."/>
            <person name="Xu Q."/>
            <person name="Bian C."/>
            <person name="Tsai W.C."/>
            <person name="Yeh C.M."/>
            <person name="Liu K.W."/>
            <person name="Yoshida K."/>
            <person name="Zhang L.S."/>
            <person name="Chang S.B."/>
            <person name="Chen F."/>
            <person name="Shi Y."/>
            <person name="Su Y.Y."/>
            <person name="Zhang Y.Q."/>
            <person name="Chen L.J."/>
            <person name="Yin Y."/>
            <person name="Lin M."/>
            <person name="Huang H."/>
            <person name="Deng H."/>
            <person name="Wang Z.W."/>
            <person name="Zhu S.L."/>
            <person name="Zhao X."/>
            <person name="Deng C."/>
            <person name="Niu S.C."/>
            <person name="Huang J."/>
            <person name="Wang M."/>
            <person name="Liu G.H."/>
            <person name="Yang H.J."/>
            <person name="Xiao X.J."/>
            <person name="Hsiao Y.Y."/>
            <person name="Wu W.L."/>
            <person name="Chen Y.Y."/>
            <person name="Mitsuda N."/>
            <person name="Ohme-Takagi M."/>
            <person name="Luo Y.B."/>
            <person name="Van de Peer Y."/>
            <person name="Liu Z.J."/>
        </authorList>
    </citation>
    <scope>NUCLEOTIDE SEQUENCE [LARGE SCALE GENOMIC DNA]</scope>
    <source>
        <tissue evidence="3">The whole plant</tissue>
    </source>
</reference>
<comment type="similarity">
    <text evidence="1">Belongs to the RdRP family.</text>
</comment>
<dbReference type="AlphaFoldDB" id="A0A2I0XAC1"/>
<dbReference type="STRING" id="906689.A0A2I0XAC1"/>
<dbReference type="GO" id="GO:0003723">
    <property type="term" value="F:RNA binding"/>
    <property type="evidence" value="ECO:0007669"/>
    <property type="project" value="UniProtKB-KW"/>
</dbReference>
<keyword evidence="4" id="KW-1185">Reference proteome</keyword>
<dbReference type="PANTHER" id="PTHR23079">
    <property type="entry name" value="RNA-DEPENDENT RNA POLYMERASE"/>
    <property type="match status" value="1"/>
</dbReference>
<evidence type="ECO:0000256" key="1">
    <source>
        <dbReference type="RuleBase" id="RU363098"/>
    </source>
</evidence>
<dbReference type="PANTHER" id="PTHR23079:SF1">
    <property type="entry name" value="RNA-DEPENDENT RNA POLYMERASE 1"/>
    <property type="match status" value="1"/>
</dbReference>
<evidence type="ECO:0000259" key="2">
    <source>
        <dbReference type="Pfam" id="PF05183"/>
    </source>
</evidence>
<reference evidence="3 4" key="2">
    <citation type="journal article" date="2017" name="Nature">
        <title>The Apostasia genome and the evolution of orchids.</title>
        <authorList>
            <person name="Zhang G.Q."/>
            <person name="Liu K.W."/>
            <person name="Li Z."/>
            <person name="Lohaus R."/>
            <person name="Hsiao Y.Y."/>
            <person name="Niu S.C."/>
            <person name="Wang J.Y."/>
            <person name="Lin Y.C."/>
            <person name="Xu Q."/>
            <person name="Chen L.J."/>
            <person name="Yoshida K."/>
            <person name="Fujiwara S."/>
            <person name="Wang Z.W."/>
            <person name="Zhang Y.Q."/>
            <person name="Mitsuda N."/>
            <person name="Wang M."/>
            <person name="Liu G.H."/>
            <person name="Pecoraro L."/>
            <person name="Huang H.X."/>
            <person name="Xiao X.J."/>
            <person name="Lin M."/>
            <person name="Wu X.Y."/>
            <person name="Wu W.L."/>
            <person name="Chen Y.Y."/>
            <person name="Chang S.B."/>
            <person name="Sakamoto S."/>
            <person name="Ohme-Takagi M."/>
            <person name="Yagi M."/>
            <person name="Zeng S.J."/>
            <person name="Shen C.Y."/>
            <person name="Yeh C.M."/>
            <person name="Luo Y.B."/>
            <person name="Tsai W.C."/>
            <person name="Van de Peer Y."/>
            <person name="Liu Z.J."/>
        </authorList>
    </citation>
    <scope>NUCLEOTIDE SEQUENCE [LARGE SCALE GENOMIC DNA]</scope>
    <source>
        <tissue evidence="3">The whole plant</tissue>
    </source>
</reference>
<organism evidence="3 4">
    <name type="scientific">Dendrobium catenatum</name>
    <dbReference type="NCBI Taxonomy" id="906689"/>
    <lineage>
        <taxon>Eukaryota</taxon>
        <taxon>Viridiplantae</taxon>
        <taxon>Streptophyta</taxon>
        <taxon>Embryophyta</taxon>
        <taxon>Tracheophyta</taxon>
        <taxon>Spermatophyta</taxon>
        <taxon>Magnoliopsida</taxon>
        <taxon>Liliopsida</taxon>
        <taxon>Asparagales</taxon>
        <taxon>Orchidaceae</taxon>
        <taxon>Epidendroideae</taxon>
        <taxon>Malaxideae</taxon>
        <taxon>Dendrobiinae</taxon>
        <taxon>Dendrobium</taxon>
    </lineage>
</organism>